<feature type="compositionally biased region" description="Basic and acidic residues" evidence="1">
    <location>
        <begin position="204"/>
        <end position="223"/>
    </location>
</feature>
<accession>A0A397SIW0</accession>
<dbReference type="AlphaFoldDB" id="A0A397SIW0"/>
<reference evidence="2 3" key="1">
    <citation type="submission" date="2018-06" db="EMBL/GenBank/DDBJ databases">
        <title>Comparative genomics reveals the genomic features of Rhizophagus irregularis, R. cerebriforme, R. diaphanum and Gigaspora rosea, and their symbiotic lifestyle signature.</title>
        <authorList>
            <person name="Morin E."/>
            <person name="San Clemente H."/>
            <person name="Chen E.C.H."/>
            <person name="De La Providencia I."/>
            <person name="Hainaut M."/>
            <person name="Kuo A."/>
            <person name="Kohler A."/>
            <person name="Murat C."/>
            <person name="Tang N."/>
            <person name="Roy S."/>
            <person name="Loubradou J."/>
            <person name="Henrissat B."/>
            <person name="Grigoriev I.V."/>
            <person name="Corradi N."/>
            <person name="Roux C."/>
            <person name="Martin F.M."/>
        </authorList>
    </citation>
    <scope>NUCLEOTIDE SEQUENCE [LARGE SCALE GENOMIC DNA]</scope>
    <source>
        <strain evidence="2 3">DAOM 227022</strain>
    </source>
</reference>
<comment type="caution">
    <text evidence="2">The sequence shown here is derived from an EMBL/GenBank/DDBJ whole genome shotgun (WGS) entry which is preliminary data.</text>
</comment>
<name>A0A397SIW0_9GLOM</name>
<sequence length="427" mass="49247">MKNMAYRSQPQYRSWNASALGLKTVEPEEPDKIASRDRQRPRRESWSQPPQRGRSVRGRGIWTIDNRPNRPQIPHRRYTMPDQNYNYRTNNESNNQWEEDNPIAEEPSNSDYNDIKTKENDKDECDYQDEIPSCNNKYSAENIYHPPNLPYIKEHQKSNSSSDDGSQSQDSSKKYESDHQDHHKVQRNNSWERESIINEPDQAWTHDKYESFESDSDSKDKKIASLPVSPLNVNNEPLKKTNTDEITVSTCELSKKVDNPESPKDQAKQLIINSEYPNEITIKIIELINDETVTSQTPIQEDLKNEVINNGTVASEVTSEINSETSPKVTPEVPNPEVNPNPKVKLEVTPEVIPVEELPLINLDDDNNTGIQPIQPKISQDILSLDWESYHKGLIEEELRLSMERQAIQTSNPRKLDTELKDFDSLL</sequence>
<feature type="compositionally biased region" description="Low complexity" evidence="1">
    <location>
        <begin position="158"/>
        <end position="170"/>
    </location>
</feature>
<evidence type="ECO:0000313" key="2">
    <source>
        <dbReference type="EMBL" id="RIA86093.1"/>
    </source>
</evidence>
<proteinExistence type="predicted"/>
<feature type="compositionally biased region" description="Basic and acidic residues" evidence="1">
    <location>
        <begin position="30"/>
        <end position="45"/>
    </location>
</feature>
<protein>
    <submittedName>
        <fullName evidence="2">Uncharacterized protein</fullName>
    </submittedName>
</protein>
<gene>
    <name evidence="2" type="ORF">C1645_780449</name>
</gene>
<dbReference type="OrthoDB" id="542931at2759"/>
<organism evidence="2 3">
    <name type="scientific">Glomus cerebriforme</name>
    <dbReference type="NCBI Taxonomy" id="658196"/>
    <lineage>
        <taxon>Eukaryota</taxon>
        <taxon>Fungi</taxon>
        <taxon>Fungi incertae sedis</taxon>
        <taxon>Mucoromycota</taxon>
        <taxon>Glomeromycotina</taxon>
        <taxon>Glomeromycetes</taxon>
        <taxon>Glomerales</taxon>
        <taxon>Glomeraceae</taxon>
        <taxon>Glomus</taxon>
    </lineage>
</organism>
<dbReference type="STRING" id="658196.A0A397SIW0"/>
<keyword evidence="3" id="KW-1185">Reference proteome</keyword>
<feature type="compositionally biased region" description="Polar residues" evidence="1">
    <location>
        <begin position="316"/>
        <end position="326"/>
    </location>
</feature>
<feature type="compositionally biased region" description="Basic and acidic residues" evidence="1">
    <location>
        <begin position="171"/>
        <end position="183"/>
    </location>
</feature>
<feature type="region of interest" description="Disordered" evidence="1">
    <location>
        <begin position="316"/>
        <end position="343"/>
    </location>
</feature>
<feature type="compositionally biased region" description="Low complexity" evidence="1">
    <location>
        <begin position="84"/>
        <end position="95"/>
    </location>
</feature>
<dbReference type="EMBL" id="QKYT01000384">
    <property type="protein sequence ID" value="RIA86093.1"/>
    <property type="molecule type" value="Genomic_DNA"/>
</dbReference>
<dbReference type="Proteomes" id="UP000265703">
    <property type="component" value="Unassembled WGS sequence"/>
</dbReference>
<evidence type="ECO:0000256" key="1">
    <source>
        <dbReference type="SAM" id="MobiDB-lite"/>
    </source>
</evidence>
<feature type="region of interest" description="Disordered" evidence="1">
    <location>
        <begin position="1"/>
        <end position="238"/>
    </location>
</feature>
<feature type="compositionally biased region" description="Polar residues" evidence="1">
    <location>
        <begin position="1"/>
        <end position="17"/>
    </location>
</feature>
<evidence type="ECO:0000313" key="3">
    <source>
        <dbReference type="Proteomes" id="UP000265703"/>
    </source>
</evidence>